<comment type="caution">
    <text evidence="2">The sequence shown here is derived from an EMBL/GenBank/DDBJ whole genome shotgun (WGS) entry which is preliminary data.</text>
</comment>
<evidence type="ECO:0000313" key="1">
    <source>
        <dbReference type="EMBL" id="MBB4007811.1"/>
    </source>
</evidence>
<organism evidence="2 3">
    <name type="scientific">Allorhizobium taibaishanense</name>
    <dbReference type="NCBI Taxonomy" id="887144"/>
    <lineage>
        <taxon>Bacteria</taxon>
        <taxon>Pseudomonadati</taxon>
        <taxon>Pseudomonadota</taxon>
        <taxon>Alphaproteobacteria</taxon>
        <taxon>Hyphomicrobiales</taxon>
        <taxon>Rhizobiaceae</taxon>
        <taxon>Rhizobium/Agrobacterium group</taxon>
        <taxon>Allorhizobium</taxon>
    </lineage>
</organism>
<sequence>MRLLPSAITNALAARQLVARDFLWIIARDRSTRNPAAVGFWSDVGNVSAEVVHPDTGNADTRQFYGSGTLISITEIPLVSTLEAQSVTITMSQIDEMVAEAVRLYDCKQARVEIYRGLFSPQTRKLVSPAELRFLGFVDTIEIKTPAENDAGAVTLSCASHMQEITRSNPDTRSDASQKLRDSDDNFYQDAAVVGDWELFWGQTNGKIATTKATSMADFLKNALAKNG</sequence>
<proteinExistence type="predicted"/>
<accession>A0A1Q9A0Q2</accession>
<dbReference type="OrthoDB" id="7770859at2"/>
<dbReference type="AlphaFoldDB" id="A0A1Q9A0Q2"/>
<evidence type="ECO:0000313" key="4">
    <source>
        <dbReference type="Proteomes" id="UP000544107"/>
    </source>
</evidence>
<dbReference type="EMBL" id="JACIED010000002">
    <property type="protein sequence ID" value="MBB4007811.1"/>
    <property type="molecule type" value="Genomic_DNA"/>
</dbReference>
<gene>
    <name evidence="2" type="ORF">BJF91_08360</name>
    <name evidence="1" type="ORF">GGQ71_002074</name>
</gene>
<dbReference type="RefSeq" id="WP_075616206.1">
    <property type="nucleotide sequence ID" value="NZ_JACIED010000002.1"/>
</dbReference>
<dbReference type="Proteomes" id="UP000185598">
    <property type="component" value="Unassembled WGS sequence"/>
</dbReference>
<reference evidence="2 3" key="1">
    <citation type="submission" date="2016-09" db="EMBL/GenBank/DDBJ databases">
        <title>Rhizobium oryziradicis sp. nov., isolated from the root of rice.</title>
        <authorList>
            <person name="Zhao J."/>
            <person name="Zhang X."/>
        </authorList>
    </citation>
    <scope>NUCLEOTIDE SEQUENCE [LARGE SCALE GENOMIC DNA]</scope>
    <source>
        <strain evidence="2 3">14971</strain>
    </source>
</reference>
<evidence type="ECO:0000313" key="3">
    <source>
        <dbReference type="Proteomes" id="UP000185598"/>
    </source>
</evidence>
<reference evidence="1 4" key="2">
    <citation type="submission" date="2020-08" db="EMBL/GenBank/DDBJ databases">
        <title>Genomic Encyclopedia of Type Strains, Phase IV (KMG-IV): sequencing the most valuable type-strain genomes for metagenomic binning, comparative biology and taxonomic classification.</title>
        <authorList>
            <person name="Goeker M."/>
        </authorList>
    </citation>
    <scope>NUCLEOTIDE SEQUENCE [LARGE SCALE GENOMIC DNA]</scope>
    <source>
        <strain evidence="1 4">DSM 100021</strain>
    </source>
</reference>
<name>A0A1Q9A0Q2_9HYPH</name>
<dbReference type="Proteomes" id="UP000544107">
    <property type="component" value="Unassembled WGS sequence"/>
</dbReference>
<protein>
    <submittedName>
        <fullName evidence="2">Uncharacterized protein</fullName>
    </submittedName>
</protein>
<dbReference type="STRING" id="887144.BJF91_08360"/>
<keyword evidence="3" id="KW-1185">Reference proteome</keyword>
<evidence type="ECO:0000313" key="2">
    <source>
        <dbReference type="EMBL" id="OLP48153.1"/>
    </source>
</evidence>
<dbReference type="EMBL" id="MKIN01000024">
    <property type="protein sequence ID" value="OLP48153.1"/>
    <property type="molecule type" value="Genomic_DNA"/>
</dbReference>